<keyword evidence="4" id="KW-1185">Reference proteome</keyword>
<protein>
    <submittedName>
        <fullName evidence="2">AGAP007411-PA-like protein</fullName>
    </submittedName>
    <submittedName>
        <fullName evidence="3">C-type lectin domain-containing protein</fullName>
    </submittedName>
</protein>
<dbReference type="Pfam" id="PF00059">
    <property type="entry name" value="Lectin_C"/>
    <property type="match status" value="1"/>
</dbReference>
<organism evidence="2">
    <name type="scientific">Anopheles sinensis</name>
    <name type="common">Mosquito</name>
    <dbReference type="NCBI Taxonomy" id="74873"/>
    <lineage>
        <taxon>Eukaryota</taxon>
        <taxon>Metazoa</taxon>
        <taxon>Ecdysozoa</taxon>
        <taxon>Arthropoda</taxon>
        <taxon>Hexapoda</taxon>
        <taxon>Insecta</taxon>
        <taxon>Pterygota</taxon>
        <taxon>Neoptera</taxon>
        <taxon>Endopterygota</taxon>
        <taxon>Diptera</taxon>
        <taxon>Nematocera</taxon>
        <taxon>Culicoidea</taxon>
        <taxon>Culicidae</taxon>
        <taxon>Anophelinae</taxon>
        <taxon>Anopheles</taxon>
    </lineage>
</organism>
<evidence type="ECO:0000313" key="2">
    <source>
        <dbReference type="EMBL" id="KFB51643.1"/>
    </source>
</evidence>
<dbReference type="InterPro" id="IPR016186">
    <property type="entry name" value="C-type_lectin-like/link_sf"/>
</dbReference>
<dbReference type="PROSITE" id="PS50041">
    <property type="entry name" value="C_TYPE_LECTIN_2"/>
    <property type="match status" value="1"/>
</dbReference>
<dbReference type="SUPFAM" id="SSF56436">
    <property type="entry name" value="C-type lectin-like"/>
    <property type="match status" value="1"/>
</dbReference>
<dbReference type="AlphaFoldDB" id="A0A084WN49"/>
<dbReference type="EnsemblMetazoa" id="ASIC019719-RA">
    <property type="protein sequence ID" value="ASIC019719-PA"/>
    <property type="gene ID" value="ASIC019719"/>
</dbReference>
<dbReference type="InterPro" id="IPR001304">
    <property type="entry name" value="C-type_lectin-like"/>
</dbReference>
<reference evidence="3" key="2">
    <citation type="submission" date="2020-05" db="UniProtKB">
        <authorList>
            <consortium name="EnsemblMetazoa"/>
        </authorList>
    </citation>
    <scope>IDENTIFICATION</scope>
</reference>
<gene>
    <name evidence="2" type="ORF">ZHAS_00019719</name>
</gene>
<accession>A0A084WN49</accession>
<dbReference type="STRING" id="74873.A0A084WN49"/>
<evidence type="ECO:0000313" key="4">
    <source>
        <dbReference type="Proteomes" id="UP000030765"/>
    </source>
</evidence>
<evidence type="ECO:0000313" key="3">
    <source>
        <dbReference type="EnsemblMetazoa" id="ASIC019719-PA"/>
    </source>
</evidence>
<dbReference type="OMA" id="NDINCAW"/>
<proteinExistence type="predicted"/>
<reference evidence="2 4" key="1">
    <citation type="journal article" date="2014" name="BMC Genomics">
        <title>Genome sequence of Anopheles sinensis provides insight into genetics basis of mosquito competence for malaria parasites.</title>
        <authorList>
            <person name="Zhou D."/>
            <person name="Zhang D."/>
            <person name="Ding G."/>
            <person name="Shi L."/>
            <person name="Hou Q."/>
            <person name="Ye Y."/>
            <person name="Xu Y."/>
            <person name="Zhou H."/>
            <person name="Xiong C."/>
            <person name="Li S."/>
            <person name="Yu J."/>
            <person name="Hong S."/>
            <person name="Yu X."/>
            <person name="Zou P."/>
            <person name="Chen C."/>
            <person name="Chang X."/>
            <person name="Wang W."/>
            <person name="Lv Y."/>
            <person name="Sun Y."/>
            <person name="Ma L."/>
            <person name="Shen B."/>
            <person name="Zhu C."/>
        </authorList>
    </citation>
    <scope>NUCLEOTIDE SEQUENCE [LARGE SCALE GENOMIC DNA]</scope>
</reference>
<dbReference type="OrthoDB" id="7715894at2759"/>
<dbReference type="InterPro" id="IPR050111">
    <property type="entry name" value="C-type_lectin/snaclec_domain"/>
</dbReference>
<name>A0A084WN49_ANOSI</name>
<sequence>MFLVSIRNGEEREAVVRYLASINYIQSNKEFKLWISANDLAEEGVFHWGSTGEQLNYKNWRDGEPNEYVHDRCTCEDCVILEYIDGAGLNYNYTFDDRPCTRQFPFICETMLE</sequence>
<evidence type="ECO:0000259" key="1">
    <source>
        <dbReference type="PROSITE" id="PS50041"/>
    </source>
</evidence>
<dbReference type="CDD" id="cd00037">
    <property type="entry name" value="CLECT"/>
    <property type="match status" value="1"/>
</dbReference>
<dbReference type="Proteomes" id="UP000030765">
    <property type="component" value="Unassembled WGS sequence"/>
</dbReference>
<dbReference type="VEuPathDB" id="VectorBase:ASIS024413"/>
<dbReference type="VEuPathDB" id="VectorBase:ASIC019719"/>
<dbReference type="InterPro" id="IPR016187">
    <property type="entry name" value="CTDL_fold"/>
</dbReference>
<dbReference type="EMBL" id="ATLV01024562">
    <property type="status" value="NOT_ANNOTATED_CDS"/>
    <property type="molecule type" value="Genomic_DNA"/>
</dbReference>
<feature type="domain" description="C-type lectin" evidence="1">
    <location>
        <begin position="1"/>
        <end position="109"/>
    </location>
</feature>
<dbReference type="Gene3D" id="3.10.100.10">
    <property type="entry name" value="Mannose-Binding Protein A, subunit A"/>
    <property type="match status" value="1"/>
</dbReference>
<dbReference type="PANTHER" id="PTHR22803">
    <property type="entry name" value="MANNOSE, PHOSPHOLIPASE, LECTIN RECEPTOR RELATED"/>
    <property type="match status" value="1"/>
</dbReference>
<dbReference type="EMBL" id="KE525352">
    <property type="protein sequence ID" value="KFB51643.1"/>
    <property type="molecule type" value="Genomic_DNA"/>
</dbReference>